<evidence type="ECO:0000256" key="2">
    <source>
        <dbReference type="ARBA" id="ARBA00004924"/>
    </source>
</evidence>
<organism evidence="12 13">
    <name type="scientific">Sporothrix eucalyptigena</name>
    <dbReference type="NCBI Taxonomy" id="1812306"/>
    <lineage>
        <taxon>Eukaryota</taxon>
        <taxon>Fungi</taxon>
        <taxon>Dikarya</taxon>
        <taxon>Ascomycota</taxon>
        <taxon>Pezizomycotina</taxon>
        <taxon>Sordariomycetes</taxon>
        <taxon>Sordariomycetidae</taxon>
        <taxon>Ophiostomatales</taxon>
        <taxon>Ophiostomataceae</taxon>
        <taxon>Sporothrix</taxon>
    </lineage>
</organism>
<proteinExistence type="inferred from homology"/>
<comment type="pathway">
    <text evidence="2">Siderophore biosynthesis.</text>
</comment>
<dbReference type="Proteomes" id="UP001642482">
    <property type="component" value="Unassembled WGS sequence"/>
</dbReference>
<evidence type="ECO:0000256" key="7">
    <source>
        <dbReference type="ARBA" id="ARBA00022857"/>
    </source>
</evidence>
<evidence type="ECO:0000256" key="6">
    <source>
        <dbReference type="ARBA" id="ARBA00022827"/>
    </source>
</evidence>
<dbReference type="GO" id="GO:0050326">
    <property type="term" value="F:taxifolin 8-monooxygenase activity"/>
    <property type="evidence" value="ECO:0007669"/>
    <property type="project" value="UniProtKB-EC"/>
</dbReference>
<dbReference type="InterPro" id="IPR025700">
    <property type="entry name" value="Lys/Orn_oxygenase"/>
</dbReference>
<feature type="compositionally biased region" description="Polar residues" evidence="11">
    <location>
        <begin position="16"/>
        <end position="28"/>
    </location>
</feature>
<keyword evidence="8 12" id="KW-0560">Oxidoreductase</keyword>
<evidence type="ECO:0000256" key="8">
    <source>
        <dbReference type="ARBA" id="ARBA00023002"/>
    </source>
</evidence>
<dbReference type="PANTHER" id="PTHR42802">
    <property type="entry name" value="MONOOXYGENASE"/>
    <property type="match status" value="1"/>
</dbReference>
<gene>
    <name evidence="12" type="primary">SID1</name>
    <name evidence="12" type="ORF">SEUCBS140593_001022</name>
</gene>
<reference evidence="12 13" key="1">
    <citation type="submission" date="2024-01" db="EMBL/GenBank/DDBJ databases">
        <authorList>
            <person name="Allen C."/>
            <person name="Tagirdzhanova G."/>
        </authorList>
    </citation>
    <scope>NUCLEOTIDE SEQUENCE [LARGE SCALE GENOMIC DNA]</scope>
</reference>
<accession>A0ABP0AUU0</accession>
<comment type="similarity">
    <text evidence="3">Belongs to the lysine N(6)-hydroxylase/L-ornithine N(5)-oxygenase family.</text>
</comment>
<evidence type="ECO:0000256" key="10">
    <source>
        <dbReference type="ARBA" id="ARBA00049248"/>
    </source>
</evidence>
<comment type="catalytic activity">
    <reaction evidence="9">
        <text>L-ornithine + NADPH + O2 = N(5)-hydroxy-L-ornithine + NADP(+) + H2O</text>
        <dbReference type="Rhea" id="RHEA:41508"/>
        <dbReference type="ChEBI" id="CHEBI:15377"/>
        <dbReference type="ChEBI" id="CHEBI:15379"/>
        <dbReference type="ChEBI" id="CHEBI:46911"/>
        <dbReference type="ChEBI" id="CHEBI:57783"/>
        <dbReference type="ChEBI" id="CHEBI:58349"/>
        <dbReference type="ChEBI" id="CHEBI:78275"/>
        <dbReference type="EC" id="1.14.13.196"/>
    </reaction>
</comment>
<dbReference type="SUPFAM" id="SSF51905">
    <property type="entry name" value="FAD/NAD(P)-binding domain"/>
    <property type="match status" value="2"/>
</dbReference>
<evidence type="ECO:0000256" key="11">
    <source>
        <dbReference type="SAM" id="MobiDB-lite"/>
    </source>
</evidence>
<evidence type="ECO:0000313" key="12">
    <source>
        <dbReference type="EMBL" id="CAK7211007.1"/>
    </source>
</evidence>
<dbReference type="InterPro" id="IPR036188">
    <property type="entry name" value="FAD/NAD-bd_sf"/>
</dbReference>
<dbReference type="EC" id="1.14.13.196" evidence="4"/>
<dbReference type="PANTHER" id="PTHR42802:SF1">
    <property type="entry name" value="L-ORNITHINE N(5)-MONOOXYGENASE"/>
    <property type="match status" value="1"/>
</dbReference>
<name>A0ABP0AUU0_9PEZI</name>
<comment type="cofactor">
    <cofactor evidence="1">
        <name>FAD</name>
        <dbReference type="ChEBI" id="CHEBI:57692"/>
    </cofactor>
</comment>
<dbReference type="GO" id="GO:0016301">
    <property type="term" value="F:kinase activity"/>
    <property type="evidence" value="ECO:0007669"/>
    <property type="project" value="UniProtKB-KW"/>
</dbReference>
<keyword evidence="7" id="KW-0521">NADP</keyword>
<dbReference type="Pfam" id="PF13434">
    <property type="entry name" value="Lys_Orn_oxgnase"/>
    <property type="match status" value="1"/>
</dbReference>
<dbReference type="EMBL" id="CAWUHD010000006">
    <property type="protein sequence ID" value="CAK7211007.1"/>
    <property type="molecule type" value="Genomic_DNA"/>
</dbReference>
<evidence type="ECO:0000256" key="5">
    <source>
        <dbReference type="ARBA" id="ARBA00022630"/>
    </source>
</evidence>
<evidence type="ECO:0000256" key="1">
    <source>
        <dbReference type="ARBA" id="ARBA00001974"/>
    </source>
</evidence>
<comment type="caution">
    <text evidence="12">The sequence shown here is derived from an EMBL/GenBank/DDBJ whole genome shotgun (WGS) entry which is preliminary data.</text>
</comment>
<protein>
    <recommendedName>
        <fullName evidence="4">L-ornithine N(5)-monooxygenase [NAD(P)H]</fullName>
        <ecNumber evidence="4">1.14.13.196</ecNumber>
    </recommendedName>
</protein>
<keyword evidence="5" id="KW-0285">Flavoprotein</keyword>
<evidence type="ECO:0000256" key="9">
    <source>
        <dbReference type="ARBA" id="ARBA00047598"/>
    </source>
</evidence>
<evidence type="ECO:0000256" key="4">
    <source>
        <dbReference type="ARBA" id="ARBA00012881"/>
    </source>
</evidence>
<keyword evidence="12" id="KW-0808">Transferase</keyword>
<dbReference type="PRINTS" id="PR00368">
    <property type="entry name" value="FADPNR"/>
</dbReference>
<sequence>MTTDSHTNGVRHATNGHASNGHVSNGHASNGHAFNGASSGNGHGKHSTANQSRLRPAVPDEVQDLICVGFGPASLAVAVAVHDALEAGTLKTAPKILFLEKQHRFAWHAGMLLPGAKMQISFIKDLAMLRNPRSAFTFTNYLFQNGRLVDFTNLGTFLPARAEYEDYLRWCASSFDESVVYDSEVLTVDSESDGQSTVSTFRVVAKTVTSGTEQVYRARNVLMATGGKPSLPVVLPASHPRVIHSSQYAHLVPTILNNPQAPYRVAVVGAGQSAAEIFNNIQVLYPNSQTNLVMRSEFLRPSDDSPFVNSIFNPEYIDNLYPKPASYRKNLLDDARPTNYGVVRLELIEELYERMYHQRRELGTDEKQWPHRILAGSSVVHVESDKKDSLRLLVEPDQGYAGKTSHTNDQNGTSKVEELEVDLIVAATGYQRDAHLTMLKGLWPLLPEQTSKADADAGIGSWQVGDSKVLSVDRDYHVKFAPGRIAPGSGVYLQGCCEGTHGLSDTLLSVLATRSGEIVESIFGSQ</sequence>
<keyword evidence="13" id="KW-1185">Reference proteome</keyword>
<evidence type="ECO:0000313" key="13">
    <source>
        <dbReference type="Proteomes" id="UP001642482"/>
    </source>
</evidence>
<keyword evidence="12" id="KW-0418">Kinase</keyword>
<keyword evidence="6" id="KW-0274">FAD</keyword>
<feature type="region of interest" description="Disordered" evidence="11">
    <location>
        <begin position="1"/>
        <end position="52"/>
    </location>
</feature>
<evidence type="ECO:0000256" key="3">
    <source>
        <dbReference type="ARBA" id="ARBA00007588"/>
    </source>
</evidence>
<dbReference type="Gene3D" id="3.50.50.60">
    <property type="entry name" value="FAD/NAD(P)-binding domain"/>
    <property type="match status" value="1"/>
</dbReference>
<comment type="catalytic activity">
    <reaction evidence="10">
        <text>L-ornithine + NADH + O2 = N(5)-hydroxy-L-ornithine + NAD(+) + H2O</text>
        <dbReference type="Rhea" id="RHEA:41512"/>
        <dbReference type="ChEBI" id="CHEBI:15377"/>
        <dbReference type="ChEBI" id="CHEBI:15379"/>
        <dbReference type="ChEBI" id="CHEBI:46911"/>
        <dbReference type="ChEBI" id="CHEBI:57540"/>
        <dbReference type="ChEBI" id="CHEBI:57945"/>
        <dbReference type="ChEBI" id="CHEBI:78275"/>
        <dbReference type="EC" id="1.14.13.196"/>
    </reaction>
</comment>